<protein>
    <submittedName>
        <fullName evidence="8">Prepilin peptidase</fullName>
    </submittedName>
</protein>
<keyword evidence="9" id="KW-1185">Reference proteome</keyword>
<feature type="transmembrane region" description="Helical" evidence="6">
    <location>
        <begin position="94"/>
        <end position="113"/>
    </location>
</feature>
<comment type="subcellular location">
    <subcellularLocation>
        <location evidence="1">Cell membrane</location>
        <topology evidence="1">Multi-pass membrane protein</topology>
    </subcellularLocation>
</comment>
<keyword evidence="2" id="KW-1003">Cell membrane</keyword>
<dbReference type="Pfam" id="PF01478">
    <property type="entry name" value="Peptidase_A24"/>
    <property type="match status" value="1"/>
</dbReference>
<dbReference type="RefSeq" id="WP_179922852.1">
    <property type="nucleotide sequence ID" value="NZ_CP058909.1"/>
</dbReference>
<dbReference type="InterPro" id="IPR052218">
    <property type="entry name" value="Preflagellin_Peptidase"/>
</dbReference>
<reference evidence="8 9" key="1">
    <citation type="submission" date="2020-07" db="EMBL/GenBank/DDBJ databases">
        <title>Halosimplex litoreum sp. nov. and Halosimplex rubrum sp. nov., isolated from different salt environments.</title>
        <authorList>
            <person name="Cui H."/>
        </authorList>
    </citation>
    <scope>NUCLEOTIDE SEQUENCE [LARGE SCALE GENOMIC DNA]</scope>
    <source>
        <strain evidence="8 9">R2</strain>
    </source>
</reference>
<name>A0A7D5P9T6_9EURY</name>
<proteinExistence type="predicted"/>
<keyword evidence="4 6" id="KW-1133">Transmembrane helix</keyword>
<dbReference type="InterPro" id="IPR000045">
    <property type="entry name" value="Prepilin_IV_endopep_pep"/>
</dbReference>
<keyword evidence="3 6" id="KW-0812">Transmembrane</keyword>
<sequence length="370" mass="41103">MKAEADARIVYENYTQNPFEGRISTENKEQMIESGPHLLRLLALPAFGWAAWSDHHTRRVDPRLWPILLIIGIVASIWQIAQLAPLHTVDELEVLTRIVMVPPTIGIAAAAIYSLGHLGGADVKAVFALSLLFPATVEYPLPFVELTLPLFANPYQITAISIIMNGMVIAVFYPIAMWYRNLKRGEFDFSMIATVAFSPHELEATTGQLKINSDEGPYFVDLDTLRMYLRWRGTNIQTLKEQASELRNPRSITETYEVDDGAIRSKWNAGHIMASSHFDAGEKAEIAEPEPDIDSTTETDPWGANKFFESIDHDGYGTTPEGLQRGLDHIVENSTVRVLPAFPLVVPLFGGIILSLTVGDLAAAWIYGVL</sequence>
<organism evidence="8 9">
    <name type="scientific">Halosimplex pelagicum</name>
    <dbReference type="NCBI Taxonomy" id="869886"/>
    <lineage>
        <taxon>Archaea</taxon>
        <taxon>Methanobacteriati</taxon>
        <taxon>Methanobacteriota</taxon>
        <taxon>Stenosarchaea group</taxon>
        <taxon>Halobacteria</taxon>
        <taxon>Halobacteriales</taxon>
        <taxon>Haloarculaceae</taxon>
        <taxon>Halosimplex</taxon>
    </lineage>
</organism>
<feature type="domain" description="Prepilin type IV endopeptidase peptidase" evidence="7">
    <location>
        <begin position="45"/>
        <end position="164"/>
    </location>
</feature>
<evidence type="ECO:0000313" key="8">
    <source>
        <dbReference type="EMBL" id="QLH82384.1"/>
    </source>
</evidence>
<dbReference type="OrthoDB" id="19094at2157"/>
<feature type="transmembrane region" description="Helical" evidence="6">
    <location>
        <begin position="155"/>
        <end position="176"/>
    </location>
</feature>
<keyword evidence="5 6" id="KW-0472">Membrane</keyword>
<evidence type="ECO:0000256" key="3">
    <source>
        <dbReference type="ARBA" id="ARBA00022692"/>
    </source>
</evidence>
<evidence type="ECO:0000256" key="1">
    <source>
        <dbReference type="ARBA" id="ARBA00004651"/>
    </source>
</evidence>
<dbReference type="GO" id="GO:0005886">
    <property type="term" value="C:plasma membrane"/>
    <property type="evidence" value="ECO:0007669"/>
    <property type="project" value="UniProtKB-SubCell"/>
</dbReference>
<evidence type="ECO:0000256" key="2">
    <source>
        <dbReference type="ARBA" id="ARBA00022475"/>
    </source>
</evidence>
<dbReference type="AlphaFoldDB" id="A0A7D5P9T6"/>
<evidence type="ECO:0000256" key="5">
    <source>
        <dbReference type="ARBA" id="ARBA00023136"/>
    </source>
</evidence>
<dbReference type="GeneID" id="56083420"/>
<dbReference type="PANTHER" id="PTHR36506:SF1">
    <property type="entry name" value="PREFLAGELLIN PEPTIDASE"/>
    <property type="match status" value="1"/>
</dbReference>
<feature type="transmembrane region" description="Helical" evidence="6">
    <location>
        <begin position="125"/>
        <end position="143"/>
    </location>
</feature>
<dbReference type="EMBL" id="CP058909">
    <property type="protein sequence ID" value="QLH82384.1"/>
    <property type="molecule type" value="Genomic_DNA"/>
</dbReference>
<gene>
    <name evidence="8" type="ORF">HZS54_12485</name>
</gene>
<feature type="transmembrane region" description="Helical" evidence="6">
    <location>
        <begin position="344"/>
        <end position="367"/>
    </location>
</feature>
<evidence type="ECO:0000313" key="9">
    <source>
        <dbReference type="Proteomes" id="UP000509346"/>
    </source>
</evidence>
<evidence type="ECO:0000259" key="7">
    <source>
        <dbReference type="Pfam" id="PF01478"/>
    </source>
</evidence>
<dbReference type="KEGG" id="hpel:HZS54_12485"/>
<dbReference type="GO" id="GO:0004190">
    <property type="term" value="F:aspartic-type endopeptidase activity"/>
    <property type="evidence" value="ECO:0007669"/>
    <property type="project" value="InterPro"/>
</dbReference>
<evidence type="ECO:0000256" key="4">
    <source>
        <dbReference type="ARBA" id="ARBA00022989"/>
    </source>
</evidence>
<dbReference type="Proteomes" id="UP000509346">
    <property type="component" value="Chromosome"/>
</dbReference>
<evidence type="ECO:0000256" key="6">
    <source>
        <dbReference type="SAM" id="Phobius"/>
    </source>
</evidence>
<dbReference type="Gene3D" id="1.20.120.1220">
    <property type="match status" value="1"/>
</dbReference>
<dbReference type="PANTHER" id="PTHR36506">
    <property type="entry name" value="PREFLAGELLIN PEPTIDASE"/>
    <property type="match status" value="1"/>
</dbReference>
<accession>A0A7D5P9T6</accession>
<feature type="transmembrane region" description="Helical" evidence="6">
    <location>
        <begin position="64"/>
        <end position="82"/>
    </location>
</feature>